<organism evidence="1 2">
    <name type="scientific">Prauserella muralis</name>
    <dbReference type="NCBI Taxonomy" id="588067"/>
    <lineage>
        <taxon>Bacteria</taxon>
        <taxon>Bacillati</taxon>
        <taxon>Actinomycetota</taxon>
        <taxon>Actinomycetes</taxon>
        <taxon>Pseudonocardiales</taxon>
        <taxon>Pseudonocardiaceae</taxon>
        <taxon>Prauserella</taxon>
    </lineage>
</organism>
<gene>
    <name evidence="1" type="ORF">BAY60_15435</name>
</gene>
<sequence length="168" mass="18525">MRTTHSTTTPAPAGVPPQQKTLGVDYRVTCLLVGLTWNAAWHPVDVAARAQILEPDITLTWRIVAALTEDAPAENGWAAYSAVAATYWNRLDDEFGKLAPPQLEAARVLARDRLITLASALPSSQRPLPLPQAASLKVLRQRYTQLKELLQDMVPQMDRLLFTLPGAY</sequence>
<proteinExistence type="predicted"/>
<dbReference type="RefSeq" id="WP_146771025.1">
    <property type="nucleotide sequence ID" value="NZ_MASW01000002.1"/>
</dbReference>
<dbReference type="Proteomes" id="UP000249915">
    <property type="component" value="Unassembled WGS sequence"/>
</dbReference>
<accession>A0A2V4B0I0</accession>
<dbReference type="OrthoDB" id="5173261at2"/>
<keyword evidence="2" id="KW-1185">Reference proteome</keyword>
<reference evidence="1 2" key="1">
    <citation type="submission" date="2016-07" db="EMBL/GenBank/DDBJ databases">
        <title>Draft genome sequence of Prauserella muralis DSM 45305, isolated from a mould-covered wall in an indoor environment.</title>
        <authorList>
            <person name="Ruckert C."/>
            <person name="Albersmeier A."/>
            <person name="Jiang C.-L."/>
            <person name="Jiang Y."/>
            <person name="Kalinowski J."/>
            <person name="Schneider O."/>
            <person name="Winkler A."/>
            <person name="Zotchev S.B."/>
        </authorList>
    </citation>
    <scope>NUCLEOTIDE SEQUENCE [LARGE SCALE GENOMIC DNA]</scope>
    <source>
        <strain evidence="1 2">DSM 45305</strain>
    </source>
</reference>
<comment type="caution">
    <text evidence="1">The sequence shown here is derived from an EMBL/GenBank/DDBJ whole genome shotgun (WGS) entry which is preliminary data.</text>
</comment>
<protein>
    <submittedName>
        <fullName evidence="1">Uncharacterized protein</fullName>
    </submittedName>
</protein>
<dbReference type="EMBL" id="MASW01000002">
    <property type="protein sequence ID" value="PXY27770.1"/>
    <property type="molecule type" value="Genomic_DNA"/>
</dbReference>
<dbReference type="AlphaFoldDB" id="A0A2V4B0I0"/>
<evidence type="ECO:0000313" key="2">
    <source>
        <dbReference type="Proteomes" id="UP000249915"/>
    </source>
</evidence>
<name>A0A2V4B0I0_9PSEU</name>
<evidence type="ECO:0000313" key="1">
    <source>
        <dbReference type="EMBL" id="PXY27770.1"/>
    </source>
</evidence>